<evidence type="ECO:0000313" key="1">
    <source>
        <dbReference type="EMBL" id="GIE53770.1"/>
    </source>
</evidence>
<comment type="caution">
    <text evidence="1">The sequence shown here is derived from an EMBL/GenBank/DDBJ whole genome shotgun (WGS) entry which is preliminary data.</text>
</comment>
<accession>A0A919JQT7</accession>
<reference evidence="1" key="1">
    <citation type="submission" date="2021-01" db="EMBL/GenBank/DDBJ databases">
        <title>Whole genome shotgun sequence of Actinoplanes nipponensis NBRC 14063.</title>
        <authorList>
            <person name="Komaki H."/>
            <person name="Tamura T."/>
        </authorList>
    </citation>
    <scope>NUCLEOTIDE SEQUENCE</scope>
    <source>
        <strain evidence="1">NBRC 14063</strain>
    </source>
</reference>
<sequence>MAVEAIGSTDSGTVTARTEFQRVQLKLAEDLAAKAAEKVAAKDKAVLTRSENDALHERQTGTGAADIGRLGTALDTVV</sequence>
<dbReference type="AlphaFoldDB" id="A0A919JQT7"/>
<proteinExistence type="predicted"/>
<dbReference type="EMBL" id="BOMQ01000089">
    <property type="protein sequence ID" value="GIE53770.1"/>
    <property type="molecule type" value="Genomic_DNA"/>
</dbReference>
<organism evidence="1 2">
    <name type="scientific">Actinoplanes nipponensis</name>
    <dbReference type="NCBI Taxonomy" id="135950"/>
    <lineage>
        <taxon>Bacteria</taxon>
        <taxon>Bacillati</taxon>
        <taxon>Actinomycetota</taxon>
        <taxon>Actinomycetes</taxon>
        <taxon>Micromonosporales</taxon>
        <taxon>Micromonosporaceae</taxon>
        <taxon>Actinoplanes</taxon>
    </lineage>
</organism>
<gene>
    <name evidence="1" type="ORF">Ani05nite_73040</name>
</gene>
<dbReference type="Proteomes" id="UP000647172">
    <property type="component" value="Unassembled WGS sequence"/>
</dbReference>
<evidence type="ECO:0000313" key="2">
    <source>
        <dbReference type="Proteomes" id="UP000647172"/>
    </source>
</evidence>
<keyword evidence="2" id="KW-1185">Reference proteome</keyword>
<dbReference type="RefSeq" id="WP_203776051.1">
    <property type="nucleotide sequence ID" value="NZ_BAAAYJ010000066.1"/>
</dbReference>
<name>A0A919JQT7_9ACTN</name>
<protein>
    <submittedName>
        <fullName evidence="1">Uncharacterized protein</fullName>
    </submittedName>
</protein>